<feature type="domain" description="Integrase catalytic" evidence="1">
    <location>
        <begin position="1"/>
        <end position="144"/>
    </location>
</feature>
<dbReference type="InterPro" id="IPR012337">
    <property type="entry name" value="RNaseH-like_sf"/>
</dbReference>
<dbReference type="FunFam" id="3.30.420.10:FF:000032">
    <property type="entry name" value="Retrovirus-related Pol polyprotein from transposon 297-like Protein"/>
    <property type="match status" value="1"/>
</dbReference>
<accession>A0A498LRN1</accession>
<organism evidence="2 3">
    <name type="scientific">Labeo rohita</name>
    <name type="common">Indian major carp</name>
    <name type="synonym">Cyprinus rohita</name>
    <dbReference type="NCBI Taxonomy" id="84645"/>
    <lineage>
        <taxon>Eukaryota</taxon>
        <taxon>Metazoa</taxon>
        <taxon>Chordata</taxon>
        <taxon>Craniata</taxon>
        <taxon>Vertebrata</taxon>
        <taxon>Euteleostomi</taxon>
        <taxon>Actinopterygii</taxon>
        <taxon>Neopterygii</taxon>
        <taxon>Teleostei</taxon>
        <taxon>Ostariophysi</taxon>
        <taxon>Cypriniformes</taxon>
        <taxon>Cyprinidae</taxon>
        <taxon>Labeoninae</taxon>
        <taxon>Labeonini</taxon>
        <taxon>Labeo</taxon>
    </lineage>
</organism>
<protein>
    <submittedName>
        <fullName evidence="2">Transposon Ty3-I Gag-Pol poly</fullName>
    </submittedName>
</protein>
<sequence length="410" mass="46189">MEPSRSGIENVLVMTDVFTKYSLAVPTRDQRAETVAGVLVTEWCYKLGIPGRIHSDQGRNFESRLMQQVCDLYAIGKSRTTPYHPAGNGQCERFNRTLHNLLRVLPASRKRDWVSCLPQVLFYYNTTPHQATGESPYFLMFGQEPKLPVDFLLGRVQDVIPGDIHEWVAEHQARLQAAYEGAREQLQVAAGRRKANHDQRVRDVPLVEGQLVYLQECGRKGRQKIQDLWSPVVHQVVRAPREGGAVYSVVPQVLQEEEEADDVDLFMLVPLEQQVSGAVRLEGQDNEELSHSGSIITFSGVLSRSDVDPETRETRERVIRSEVPIIPTGPRTTIAPQRVPQSPHAATTLRPSHLEAVASTHKVRHMEPCPLPVLTDSLRECLAPDTLPHLAGEGMEELDKIYCMDTLEWF</sequence>
<dbReference type="SUPFAM" id="SSF53098">
    <property type="entry name" value="Ribonuclease H-like"/>
    <property type="match status" value="1"/>
</dbReference>
<gene>
    <name evidence="2" type="ORF">ROHU_010696</name>
</gene>
<reference evidence="2 3" key="1">
    <citation type="submission" date="2018-03" db="EMBL/GenBank/DDBJ databases">
        <title>Draft genome sequence of Rohu Carp (Labeo rohita).</title>
        <authorList>
            <person name="Das P."/>
            <person name="Kushwaha B."/>
            <person name="Joshi C.G."/>
            <person name="Kumar D."/>
            <person name="Nagpure N.S."/>
            <person name="Sahoo L."/>
            <person name="Das S.P."/>
            <person name="Bit A."/>
            <person name="Patnaik S."/>
            <person name="Meher P.K."/>
            <person name="Jayasankar P."/>
            <person name="Koringa P.G."/>
            <person name="Patel N.V."/>
            <person name="Hinsu A.T."/>
            <person name="Kumar R."/>
            <person name="Pandey M."/>
            <person name="Agarwal S."/>
            <person name="Srivastava S."/>
            <person name="Singh M."/>
            <person name="Iquebal M.A."/>
            <person name="Jaiswal S."/>
            <person name="Angadi U.B."/>
            <person name="Kumar N."/>
            <person name="Raza M."/>
            <person name="Shah T.M."/>
            <person name="Rai A."/>
            <person name="Jena J.K."/>
        </authorList>
    </citation>
    <scope>NUCLEOTIDE SEQUENCE [LARGE SCALE GENOMIC DNA]</scope>
    <source>
        <strain evidence="2">DASCIFA01</strain>
        <tissue evidence="2">Testis</tissue>
    </source>
</reference>
<dbReference type="EMBL" id="QBIY01013153">
    <property type="protein sequence ID" value="RXN11108.1"/>
    <property type="molecule type" value="Genomic_DNA"/>
</dbReference>
<dbReference type="Pfam" id="PF00665">
    <property type="entry name" value="rve"/>
    <property type="match status" value="1"/>
</dbReference>
<dbReference type="InterPro" id="IPR036397">
    <property type="entry name" value="RNaseH_sf"/>
</dbReference>
<dbReference type="GO" id="GO:0003676">
    <property type="term" value="F:nucleic acid binding"/>
    <property type="evidence" value="ECO:0007669"/>
    <property type="project" value="InterPro"/>
</dbReference>
<keyword evidence="3" id="KW-1185">Reference proteome</keyword>
<dbReference type="PROSITE" id="PS50994">
    <property type="entry name" value="INTEGRASE"/>
    <property type="match status" value="1"/>
</dbReference>
<dbReference type="Proteomes" id="UP000290572">
    <property type="component" value="Unassembled WGS sequence"/>
</dbReference>
<dbReference type="AlphaFoldDB" id="A0A498LRN1"/>
<evidence type="ECO:0000259" key="1">
    <source>
        <dbReference type="PROSITE" id="PS50994"/>
    </source>
</evidence>
<dbReference type="PANTHER" id="PTHR37984">
    <property type="entry name" value="PROTEIN CBG26694"/>
    <property type="match status" value="1"/>
</dbReference>
<comment type="caution">
    <text evidence="2">The sequence shown here is derived from an EMBL/GenBank/DDBJ whole genome shotgun (WGS) entry which is preliminary data.</text>
</comment>
<dbReference type="Gene3D" id="3.30.420.10">
    <property type="entry name" value="Ribonuclease H-like superfamily/Ribonuclease H"/>
    <property type="match status" value="1"/>
</dbReference>
<evidence type="ECO:0000313" key="2">
    <source>
        <dbReference type="EMBL" id="RXN11108.1"/>
    </source>
</evidence>
<dbReference type="PANTHER" id="PTHR37984:SF15">
    <property type="entry name" value="INTEGRASE CATALYTIC DOMAIN-CONTAINING PROTEIN"/>
    <property type="match status" value="1"/>
</dbReference>
<evidence type="ECO:0000313" key="3">
    <source>
        <dbReference type="Proteomes" id="UP000290572"/>
    </source>
</evidence>
<dbReference type="GO" id="GO:0015074">
    <property type="term" value="P:DNA integration"/>
    <property type="evidence" value="ECO:0007669"/>
    <property type="project" value="InterPro"/>
</dbReference>
<dbReference type="InterPro" id="IPR001584">
    <property type="entry name" value="Integrase_cat-core"/>
</dbReference>
<name>A0A498LRN1_LABRO</name>
<dbReference type="STRING" id="84645.A0A498LRN1"/>
<proteinExistence type="predicted"/>
<dbReference type="InterPro" id="IPR050951">
    <property type="entry name" value="Retrovirus_Pol_polyprotein"/>
</dbReference>